<feature type="region of interest" description="Disordered" evidence="1">
    <location>
        <begin position="834"/>
        <end position="858"/>
    </location>
</feature>
<gene>
    <name evidence="3" type="ORF">A0H81_14964</name>
</gene>
<dbReference type="OMA" id="VLPMYPN"/>
<feature type="compositionally biased region" description="Basic residues" evidence="1">
    <location>
        <begin position="1"/>
        <end position="10"/>
    </location>
</feature>
<feature type="region of interest" description="Disordered" evidence="1">
    <location>
        <begin position="565"/>
        <end position="586"/>
    </location>
</feature>
<name>A0A1C7LJV3_GRIFR</name>
<evidence type="ECO:0000313" key="3">
    <source>
        <dbReference type="EMBL" id="OBZ65051.1"/>
    </source>
</evidence>
<sequence>MPTKNKRNASSRRQASSNAPIYSDLLLSQSVPVSTHFPVEPTIFDSDLPPSDPEVGRDSVGIRDGIASLRFQEEFTDFVEEMYGPVAGGSDSDDGPASGLSTPPDRSPLRNLAIIHDSQSDDSSAERSAGHTRSPVLARELSTLETFSRTIRNYVPSSIPIPSAAPSPPRVSRPVSFGSFLTPSMSPGFRGGKGGIPDASKRRGSDASSSRPRDRSGWNGQRVTETSGDVAVFSLDDDAVQEEPRETHRPFTRYPGVEDVEEILWAGWDNLIEDNSAKPTCVLMLGYPTGLQIWDCSNLGSISELLNLSGPQWGAVEFARVLPNPPLSAADQFHAKRPLSGFCMSQTGEWPDFLVYSLRTHEVVKRLPIIGLRSFSAAAQFVVLSTSNPSTLHILSSSTFSTLYNIPSTSLVPFAYPSPSAVKNNIVSSLDLEQEGSLSASQPHHHSLPQPVFALSNRLLAFVSPLSQQDSGSGSSATQPHISMPVASVNGAVDIGIGLSQSDLSHAAVKIGGSVLSGMKFLGGMAMSAARARVTVAVAGDAHNSPRSIPGPSGLTNMFSRSAPTASGRIHGHERRHSTPDGIGRPLPHRTADFVSPAAASIPAPSSGYIVSVMDLQSLLSSSTSKPEKVAEFKVSKQQPLSIMQFSADGTSLAVGTKDGRRIRVFQLQPKARLQRSLGEISGQDVQSDEASKEIFQATRRGSTSHDERRVLTDTAFQVYNLRRGHTPGVVQSIEWSNDKLWFAIGSKTRTIHVFAVNPLGGMPDIAGHLSGKVVNSTTPALSTELSALAHLRLKSPSPDQLNVPCAFTFLRSSEVLLPSSLLPPASVQFSASSSPSSIHSGGLSKPVSPTQRSSRPTNYKDVLVFNPNDCALSLYRIFVDRFSGEHTMSLSNAVPIVGGTSISLPGMSTIGRVSATPPSSSSSPRAVSGLTQMMDKPAQLVCKDTTVVSTWHLGRARDWPEVRRSAQGHGRQPSRLGRVPKLDWLSRAELSTCSSSPRVLPRSLYVSHQFAFHALGEDYHALIRSHHFDVSTSKIEVRKAVEVSAYPSGGGESFVQGLSSPRDIGQTSSSFDEPLACALSAEIHPFSPSPPVLPMLPNGTPGSISKSLITAIPIRTVAAGIHDGMSESLIRLRREFGKARSPRLAARPDHGVSSSVPLEFDEEDEDFLADNIGCGDPADDVISRSTSRGEGDSGASISTPSTNMDPLPVEDDGEHMWQGWGPEDQQAIEDAERFDDITVGFMDEEQESMREADKKKMKKRRGARKN</sequence>
<dbReference type="GO" id="GO:0042594">
    <property type="term" value="P:response to starvation"/>
    <property type="evidence" value="ECO:0007669"/>
    <property type="project" value="TreeGrafter"/>
</dbReference>
<feature type="compositionally biased region" description="Basic and acidic residues" evidence="1">
    <location>
        <begin position="199"/>
        <end position="216"/>
    </location>
</feature>
<feature type="compositionally biased region" description="Low complexity" evidence="1">
    <location>
        <begin position="84"/>
        <end position="99"/>
    </location>
</feature>
<feature type="domain" description="BCAS3 WD40" evidence="2">
    <location>
        <begin position="275"/>
        <end position="368"/>
    </location>
</feature>
<keyword evidence="4" id="KW-1185">Reference proteome</keyword>
<accession>A0A1C7LJV3</accession>
<evidence type="ECO:0000313" key="4">
    <source>
        <dbReference type="Proteomes" id="UP000092993"/>
    </source>
</evidence>
<dbReference type="InterPro" id="IPR015943">
    <property type="entry name" value="WD40/YVTN_repeat-like_dom_sf"/>
</dbReference>
<protein>
    <recommendedName>
        <fullName evidence="2">BCAS3 WD40 domain-containing protein</fullName>
    </recommendedName>
</protein>
<dbReference type="InterPro" id="IPR048382">
    <property type="entry name" value="BCAS3_WD40"/>
</dbReference>
<dbReference type="GO" id="GO:0005737">
    <property type="term" value="C:cytoplasm"/>
    <property type="evidence" value="ECO:0007669"/>
    <property type="project" value="TreeGrafter"/>
</dbReference>
<feature type="compositionally biased region" description="Low complexity" evidence="1">
    <location>
        <begin position="834"/>
        <end position="845"/>
    </location>
</feature>
<proteinExistence type="predicted"/>
<dbReference type="STRING" id="5627.A0A1C7LJV3"/>
<comment type="caution">
    <text evidence="3">The sequence shown here is derived from an EMBL/GenBank/DDBJ whole genome shotgun (WGS) entry which is preliminary data.</text>
</comment>
<dbReference type="OrthoDB" id="25778at2759"/>
<feature type="compositionally biased region" description="Basic residues" evidence="1">
    <location>
        <begin position="1256"/>
        <end position="1267"/>
    </location>
</feature>
<feature type="region of interest" description="Disordered" evidence="1">
    <location>
        <begin position="1242"/>
        <end position="1267"/>
    </location>
</feature>
<feature type="region of interest" description="Disordered" evidence="1">
    <location>
        <begin position="80"/>
        <end position="139"/>
    </location>
</feature>
<feature type="compositionally biased region" description="Polar residues" evidence="1">
    <location>
        <begin position="848"/>
        <end position="858"/>
    </location>
</feature>
<evidence type="ECO:0000256" key="1">
    <source>
        <dbReference type="SAM" id="MobiDB-lite"/>
    </source>
</evidence>
<evidence type="ECO:0000259" key="2">
    <source>
        <dbReference type="Pfam" id="PF21034"/>
    </source>
</evidence>
<reference evidence="3 4" key="1">
    <citation type="submission" date="2016-03" db="EMBL/GenBank/DDBJ databases">
        <title>Whole genome sequencing of Grifola frondosa 9006-11.</title>
        <authorList>
            <person name="Min B."/>
            <person name="Park H."/>
            <person name="Kim J.-G."/>
            <person name="Cho H."/>
            <person name="Oh Y.-L."/>
            <person name="Kong W.-S."/>
            <person name="Choi I.-G."/>
        </authorList>
    </citation>
    <scope>NUCLEOTIDE SEQUENCE [LARGE SCALE GENOMIC DNA]</scope>
    <source>
        <strain evidence="3 4">9006-11</strain>
    </source>
</reference>
<dbReference type="AlphaFoldDB" id="A0A1C7LJV3"/>
<feature type="region of interest" description="Disordered" evidence="1">
    <location>
        <begin position="37"/>
        <end position="60"/>
    </location>
</feature>
<dbReference type="GO" id="GO:0006914">
    <property type="term" value="P:autophagy"/>
    <property type="evidence" value="ECO:0007669"/>
    <property type="project" value="InterPro"/>
</dbReference>
<dbReference type="PANTHER" id="PTHR13268:SF0">
    <property type="entry name" value="BCAS3 MICROTUBULE ASSOCIATED CELL MIGRATION FACTOR"/>
    <property type="match status" value="1"/>
</dbReference>
<feature type="compositionally biased region" description="Polar residues" evidence="1">
    <location>
        <begin position="1196"/>
        <end position="1205"/>
    </location>
</feature>
<dbReference type="InterPro" id="IPR045142">
    <property type="entry name" value="BCAS3-like"/>
</dbReference>
<feature type="domain" description="BCAS3 WD40" evidence="2">
    <location>
        <begin position="717"/>
        <end position="777"/>
    </location>
</feature>
<dbReference type="Proteomes" id="UP000092993">
    <property type="component" value="Unassembled WGS sequence"/>
</dbReference>
<feature type="region of interest" description="Disordered" evidence="1">
    <location>
        <begin position="1"/>
        <end position="21"/>
    </location>
</feature>
<dbReference type="PANTHER" id="PTHR13268">
    <property type="entry name" value="BREAST CARCINOMA AMPLIFIED SEQUENCE 3"/>
    <property type="match status" value="1"/>
</dbReference>
<organism evidence="3 4">
    <name type="scientific">Grifola frondosa</name>
    <name type="common">Maitake</name>
    <name type="synonym">Polyporus frondosus</name>
    <dbReference type="NCBI Taxonomy" id="5627"/>
    <lineage>
        <taxon>Eukaryota</taxon>
        <taxon>Fungi</taxon>
        <taxon>Dikarya</taxon>
        <taxon>Basidiomycota</taxon>
        <taxon>Agaricomycotina</taxon>
        <taxon>Agaricomycetes</taxon>
        <taxon>Polyporales</taxon>
        <taxon>Grifolaceae</taxon>
        <taxon>Grifola</taxon>
    </lineage>
</organism>
<feature type="region of interest" description="Disordered" evidence="1">
    <location>
        <begin position="157"/>
        <end position="223"/>
    </location>
</feature>
<dbReference type="SMART" id="SM00320">
    <property type="entry name" value="WD40"/>
    <property type="match status" value="2"/>
</dbReference>
<dbReference type="SUPFAM" id="SSF50978">
    <property type="entry name" value="WD40 repeat-like"/>
    <property type="match status" value="1"/>
</dbReference>
<dbReference type="InterPro" id="IPR036322">
    <property type="entry name" value="WD40_repeat_dom_sf"/>
</dbReference>
<dbReference type="EMBL" id="LUGG01000059">
    <property type="protein sequence ID" value="OBZ65051.1"/>
    <property type="molecule type" value="Genomic_DNA"/>
</dbReference>
<feature type="region of interest" description="Disordered" evidence="1">
    <location>
        <begin position="1169"/>
        <end position="1230"/>
    </location>
</feature>
<dbReference type="InterPro" id="IPR001680">
    <property type="entry name" value="WD40_rpt"/>
</dbReference>
<dbReference type="Pfam" id="PF21034">
    <property type="entry name" value="BCAS3_WD40"/>
    <property type="match status" value="2"/>
</dbReference>
<dbReference type="Gene3D" id="2.130.10.10">
    <property type="entry name" value="YVTN repeat-like/Quinoprotein amine dehydrogenase"/>
    <property type="match status" value="1"/>
</dbReference>